<dbReference type="PANTHER" id="PTHR30385">
    <property type="entry name" value="SIGMA FACTOR F FLAGELLAR"/>
    <property type="match status" value="1"/>
</dbReference>
<reference evidence="7 8" key="1">
    <citation type="journal article" date="2011" name="J. Bacteriol.">
        <title>Complete Genome Sequence of Alicyclobacillus acidocaldarius Strain Tc-4-1.</title>
        <authorList>
            <person name="Chen Y."/>
            <person name="He Y."/>
            <person name="Zhang B."/>
            <person name="Yang J."/>
            <person name="Li W."/>
            <person name="Dong Z."/>
            <person name="Hu S."/>
        </authorList>
    </citation>
    <scope>NUCLEOTIDE SEQUENCE [LARGE SCALE GENOMIC DNA]</scope>
    <source>
        <strain evidence="7 8">Tc-4-1</strain>
    </source>
</reference>
<feature type="domain" description="RNA polymerase sigma factor 70 region 4 type 2" evidence="6">
    <location>
        <begin position="120"/>
        <end position="167"/>
    </location>
</feature>
<evidence type="ECO:0000313" key="7">
    <source>
        <dbReference type="EMBL" id="AEJ44393.1"/>
    </source>
</evidence>
<evidence type="ECO:0000256" key="4">
    <source>
        <dbReference type="ARBA" id="ARBA00023163"/>
    </source>
</evidence>
<keyword evidence="3" id="KW-0238">DNA-binding</keyword>
<dbReference type="NCBIfam" id="TIGR02937">
    <property type="entry name" value="sigma70-ECF"/>
    <property type="match status" value="1"/>
</dbReference>
<dbReference type="InterPro" id="IPR007627">
    <property type="entry name" value="RNA_pol_sigma70_r2"/>
</dbReference>
<name>F8IH39_ALIAT</name>
<dbReference type="Proteomes" id="UP000000292">
    <property type="component" value="Chromosome"/>
</dbReference>
<dbReference type="GO" id="GO:0006352">
    <property type="term" value="P:DNA-templated transcription initiation"/>
    <property type="evidence" value="ECO:0007669"/>
    <property type="project" value="InterPro"/>
</dbReference>
<protein>
    <submittedName>
        <fullName evidence="7">RNA polymerase, sigma 28 subunit, FliA/WhiG family</fullName>
    </submittedName>
</protein>
<dbReference type="STRING" id="1048834.TC41_2494"/>
<dbReference type="KEGG" id="aad:TC41_2494"/>
<evidence type="ECO:0000256" key="1">
    <source>
        <dbReference type="ARBA" id="ARBA00023015"/>
    </source>
</evidence>
<dbReference type="EMBL" id="CP002902">
    <property type="protein sequence ID" value="AEJ44393.1"/>
    <property type="molecule type" value="Genomic_DNA"/>
</dbReference>
<dbReference type="SUPFAM" id="SSF88946">
    <property type="entry name" value="Sigma2 domain of RNA polymerase sigma factors"/>
    <property type="match status" value="1"/>
</dbReference>
<dbReference type="Pfam" id="PF08281">
    <property type="entry name" value="Sigma70_r4_2"/>
    <property type="match status" value="1"/>
</dbReference>
<organism evidence="7 8">
    <name type="scientific">Alicyclobacillus acidocaldarius (strain Tc-4-1)</name>
    <name type="common">Bacillus acidocaldarius</name>
    <dbReference type="NCBI Taxonomy" id="1048834"/>
    <lineage>
        <taxon>Bacteria</taxon>
        <taxon>Bacillati</taxon>
        <taxon>Bacillota</taxon>
        <taxon>Bacilli</taxon>
        <taxon>Bacillales</taxon>
        <taxon>Alicyclobacillaceae</taxon>
        <taxon>Alicyclobacillus</taxon>
    </lineage>
</organism>
<dbReference type="Pfam" id="PF04542">
    <property type="entry name" value="Sigma70_r2"/>
    <property type="match status" value="1"/>
</dbReference>
<dbReference type="OrthoDB" id="9783788at2"/>
<dbReference type="AlphaFoldDB" id="F8IH39"/>
<evidence type="ECO:0000259" key="6">
    <source>
        <dbReference type="Pfam" id="PF08281"/>
    </source>
</evidence>
<feature type="domain" description="RNA polymerase sigma-70 region 2" evidence="5">
    <location>
        <begin position="14"/>
        <end position="79"/>
    </location>
</feature>
<keyword evidence="2" id="KW-0731">Sigma factor</keyword>
<dbReference type="SUPFAM" id="SSF88659">
    <property type="entry name" value="Sigma3 and sigma4 domains of RNA polymerase sigma factors"/>
    <property type="match status" value="1"/>
</dbReference>
<gene>
    <name evidence="7" type="ordered locus">TC41_2494</name>
</gene>
<keyword evidence="4" id="KW-0804">Transcription</keyword>
<dbReference type="InterPro" id="IPR013249">
    <property type="entry name" value="RNA_pol_sigma70_r4_t2"/>
</dbReference>
<evidence type="ECO:0000256" key="2">
    <source>
        <dbReference type="ARBA" id="ARBA00023082"/>
    </source>
</evidence>
<dbReference type="InterPro" id="IPR013325">
    <property type="entry name" value="RNA_pol_sigma_r2"/>
</dbReference>
<keyword evidence="1" id="KW-0805">Transcription regulation</keyword>
<evidence type="ECO:0000256" key="3">
    <source>
        <dbReference type="ARBA" id="ARBA00023125"/>
    </source>
</evidence>
<dbReference type="GO" id="GO:0016987">
    <property type="term" value="F:sigma factor activity"/>
    <property type="evidence" value="ECO:0007669"/>
    <property type="project" value="UniProtKB-KW"/>
</dbReference>
<proteinExistence type="predicted"/>
<sequence>MVMRMNDAQRELAAKNIGLVYHIARRYRYRAERVGIEFDDLVAAGLLALCRAALFYRVGVGKFAGFAALVIAREMQKLIVCAVRRQLQRSILLEFEDEDEGEKQVESRDLRQEFDWSELEVREFMAELTPRDRAIVGWTVAGYSQAEIGRRLGVTQPSVCRALRRARGRWIALQTVSG</sequence>
<dbReference type="InterPro" id="IPR013324">
    <property type="entry name" value="RNA_pol_sigma_r3/r4-like"/>
</dbReference>
<dbReference type="HOGENOM" id="CLU_1523623_0_0_9"/>
<evidence type="ECO:0000259" key="5">
    <source>
        <dbReference type="Pfam" id="PF04542"/>
    </source>
</evidence>
<dbReference type="GO" id="GO:0003677">
    <property type="term" value="F:DNA binding"/>
    <property type="evidence" value="ECO:0007669"/>
    <property type="project" value="UniProtKB-KW"/>
</dbReference>
<dbReference type="InterPro" id="IPR014284">
    <property type="entry name" value="RNA_pol_sigma-70_dom"/>
</dbReference>
<dbReference type="InterPro" id="IPR036388">
    <property type="entry name" value="WH-like_DNA-bd_sf"/>
</dbReference>
<evidence type="ECO:0000313" key="8">
    <source>
        <dbReference type="Proteomes" id="UP000000292"/>
    </source>
</evidence>
<dbReference type="Gene3D" id="1.10.1740.10">
    <property type="match status" value="1"/>
</dbReference>
<accession>F8IH39</accession>
<reference evidence="8" key="2">
    <citation type="submission" date="2011-06" db="EMBL/GenBank/DDBJ databases">
        <title>The complete genome sequence of Alicyclobacillus acidocaldarius sp. Tc-4-1.</title>
        <authorList>
            <person name="Chen Y."/>
            <person name="He Y."/>
            <person name="Dong Z."/>
            <person name="Hu S."/>
        </authorList>
    </citation>
    <scope>NUCLEOTIDE SEQUENCE [LARGE SCALE GENOMIC DNA]</scope>
    <source>
        <strain evidence="8">Tc-4-1</strain>
    </source>
</reference>
<dbReference type="PATRIC" id="fig|1048834.4.peg.2355"/>
<dbReference type="eggNOG" id="COG1191">
    <property type="taxonomic scope" value="Bacteria"/>
</dbReference>
<dbReference type="Gene3D" id="1.10.10.10">
    <property type="entry name" value="Winged helix-like DNA-binding domain superfamily/Winged helix DNA-binding domain"/>
    <property type="match status" value="1"/>
</dbReference>